<organism evidence="2 3">
    <name type="scientific">Calypte anna</name>
    <name type="common">Anna's hummingbird</name>
    <name type="synonym">Archilochus anna</name>
    <dbReference type="NCBI Taxonomy" id="9244"/>
    <lineage>
        <taxon>Eukaryota</taxon>
        <taxon>Metazoa</taxon>
        <taxon>Chordata</taxon>
        <taxon>Craniata</taxon>
        <taxon>Vertebrata</taxon>
        <taxon>Euteleostomi</taxon>
        <taxon>Archelosauria</taxon>
        <taxon>Archosauria</taxon>
        <taxon>Dinosauria</taxon>
        <taxon>Saurischia</taxon>
        <taxon>Theropoda</taxon>
        <taxon>Coelurosauria</taxon>
        <taxon>Aves</taxon>
        <taxon>Neognathae</taxon>
        <taxon>Neoaves</taxon>
        <taxon>Strisores</taxon>
        <taxon>Apodiformes</taxon>
        <taxon>Trochilidae</taxon>
        <taxon>Calypte</taxon>
    </lineage>
</organism>
<dbReference type="Proteomes" id="UP000054308">
    <property type="component" value="Unassembled WGS sequence"/>
</dbReference>
<dbReference type="AlphaFoldDB" id="A0A091I1C9"/>
<proteinExistence type="predicted"/>
<feature type="non-terminal residue" evidence="2">
    <location>
        <position position="68"/>
    </location>
</feature>
<dbReference type="EMBL" id="KL218079">
    <property type="protein sequence ID" value="KFP01997.1"/>
    <property type="molecule type" value="Genomic_DNA"/>
</dbReference>
<dbReference type="PANTHER" id="PTHR37932">
    <property type="entry name" value="SMALL LYSINE-RICH PROTEIN 1"/>
    <property type="match status" value="1"/>
</dbReference>
<keyword evidence="3" id="KW-1185">Reference proteome</keyword>
<gene>
    <name evidence="2" type="ORF">N300_10820</name>
</gene>
<dbReference type="PANTHER" id="PTHR37932:SF1">
    <property type="entry name" value="SMALL LYSINE-RICH PROTEIN 1"/>
    <property type="match status" value="1"/>
</dbReference>
<reference evidence="2 3" key="1">
    <citation type="submission" date="2014-04" db="EMBL/GenBank/DDBJ databases">
        <title>Genome evolution of avian class.</title>
        <authorList>
            <person name="Zhang G."/>
            <person name="Li C."/>
        </authorList>
    </citation>
    <scope>NUCLEOTIDE SEQUENCE [LARGE SCALE GENOMIC DNA]</scope>
    <source>
        <strain evidence="2">BGI_N300</strain>
    </source>
</reference>
<protein>
    <submittedName>
        <fullName evidence="2">Small lysine-rich protein 1</fullName>
    </submittedName>
</protein>
<evidence type="ECO:0000256" key="1">
    <source>
        <dbReference type="SAM" id="MobiDB-lite"/>
    </source>
</evidence>
<feature type="region of interest" description="Disordered" evidence="1">
    <location>
        <begin position="1"/>
        <end position="26"/>
    </location>
</feature>
<dbReference type="STRING" id="9244.A0A091I1C9"/>
<evidence type="ECO:0000313" key="2">
    <source>
        <dbReference type="EMBL" id="KFP01997.1"/>
    </source>
</evidence>
<evidence type="ECO:0000313" key="3">
    <source>
        <dbReference type="Proteomes" id="UP000054308"/>
    </source>
</evidence>
<feature type="compositionally biased region" description="Basic residues" evidence="1">
    <location>
        <begin position="1"/>
        <end position="20"/>
    </location>
</feature>
<accession>A0A091I1C9</accession>
<feature type="non-terminal residue" evidence="2">
    <location>
        <position position="1"/>
    </location>
</feature>
<name>A0A091I1C9_CALAN</name>
<dbReference type="InterPro" id="IPR037760">
    <property type="entry name" value="SMKR1"/>
</dbReference>
<sequence length="68" mass="7494">QAGKSSKPKGRKGKGSKKKQKKEEKEVDLLSPAAMLNAYYICHNAPAFLQLRGFPWPGAPKKKGKRGK</sequence>